<dbReference type="AlphaFoldDB" id="A0AAE0WY73"/>
<evidence type="ECO:0000256" key="8">
    <source>
        <dbReference type="ARBA" id="ARBA00023065"/>
    </source>
</evidence>
<evidence type="ECO:0000256" key="1">
    <source>
        <dbReference type="ARBA" id="ARBA00004141"/>
    </source>
</evidence>
<feature type="transmembrane region" description="Helical" evidence="10">
    <location>
        <begin position="756"/>
        <end position="774"/>
    </location>
</feature>
<feature type="compositionally biased region" description="Basic residues" evidence="11">
    <location>
        <begin position="408"/>
        <end position="428"/>
    </location>
</feature>
<proteinExistence type="inferred from homology"/>
<feature type="compositionally biased region" description="Polar residues" evidence="11">
    <location>
        <begin position="198"/>
        <end position="214"/>
    </location>
</feature>
<keyword evidence="13" id="KW-1185">Reference proteome</keyword>
<feature type="transmembrane region" description="Helical" evidence="10">
    <location>
        <begin position="699"/>
        <end position="716"/>
    </location>
</feature>
<dbReference type="EMBL" id="JAUTXT010000001">
    <property type="protein sequence ID" value="KAK3679900.1"/>
    <property type="molecule type" value="Genomic_DNA"/>
</dbReference>
<dbReference type="GO" id="GO:0140107">
    <property type="term" value="F:high-affinity potassium ion transmembrane transporter activity"/>
    <property type="evidence" value="ECO:0007669"/>
    <property type="project" value="TreeGrafter"/>
</dbReference>
<feature type="region of interest" description="Disordered" evidence="11">
    <location>
        <begin position="911"/>
        <end position="940"/>
    </location>
</feature>
<keyword evidence="5 10" id="KW-0812">Transmembrane</keyword>
<dbReference type="Proteomes" id="UP001274830">
    <property type="component" value="Unassembled WGS sequence"/>
</dbReference>
<dbReference type="PANTHER" id="PTHR31064:SF30">
    <property type="entry name" value="HIGH-AFFINITY POTASSIUM TRANSPORT PROTEIN-RELATED"/>
    <property type="match status" value="1"/>
</dbReference>
<protein>
    <recommendedName>
        <fullName evidence="10">Potassium transport protein</fullName>
    </recommendedName>
</protein>
<feature type="region of interest" description="Disordered" evidence="11">
    <location>
        <begin position="196"/>
        <end position="243"/>
    </location>
</feature>
<evidence type="ECO:0000256" key="11">
    <source>
        <dbReference type="SAM" id="MobiDB-lite"/>
    </source>
</evidence>
<organism evidence="12 13">
    <name type="scientific">Recurvomyces mirabilis</name>
    <dbReference type="NCBI Taxonomy" id="574656"/>
    <lineage>
        <taxon>Eukaryota</taxon>
        <taxon>Fungi</taxon>
        <taxon>Dikarya</taxon>
        <taxon>Ascomycota</taxon>
        <taxon>Pezizomycotina</taxon>
        <taxon>Dothideomycetes</taxon>
        <taxon>Dothideomycetidae</taxon>
        <taxon>Mycosphaerellales</taxon>
        <taxon>Teratosphaeriaceae</taxon>
        <taxon>Recurvomyces</taxon>
    </lineage>
</organism>
<dbReference type="PIRSF" id="PIRSF002450">
    <property type="entry name" value="K+_transpter_TRK"/>
    <property type="match status" value="1"/>
</dbReference>
<keyword evidence="3 10" id="KW-0813">Transport</keyword>
<feature type="transmembrane region" description="Helical" evidence="10">
    <location>
        <begin position="502"/>
        <end position="522"/>
    </location>
</feature>
<keyword evidence="6 10" id="KW-0630">Potassium</keyword>
<comment type="caution">
    <text evidence="12">The sequence shown here is derived from an EMBL/GenBank/DDBJ whole genome shotgun (WGS) entry which is preliminary data.</text>
</comment>
<name>A0AAE0WY73_9PEZI</name>
<feature type="compositionally biased region" description="Basic and acidic residues" evidence="11">
    <location>
        <begin position="311"/>
        <end position="329"/>
    </location>
</feature>
<feature type="compositionally biased region" description="Basic and acidic residues" evidence="11">
    <location>
        <begin position="215"/>
        <end position="231"/>
    </location>
</feature>
<dbReference type="GeneID" id="89957516"/>
<gene>
    <name evidence="12" type="primary">TRK1</name>
    <name evidence="12" type="ORF">LTR78_000277</name>
</gene>
<feature type="compositionally biased region" description="Basic and acidic residues" evidence="11">
    <location>
        <begin position="387"/>
        <end position="407"/>
    </location>
</feature>
<keyword evidence="7 10" id="KW-1133">Transmembrane helix</keyword>
<dbReference type="GO" id="GO:0030007">
    <property type="term" value="P:intracellular potassium ion homeostasis"/>
    <property type="evidence" value="ECO:0007669"/>
    <property type="project" value="UniProtKB-UniRule"/>
</dbReference>
<dbReference type="PANTHER" id="PTHR31064">
    <property type="entry name" value="POTASSIUM TRANSPORT PROTEIN DDB_G0292412-RELATED"/>
    <property type="match status" value="1"/>
</dbReference>
<evidence type="ECO:0000313" key="13">
    <source>
        <dbReference type="Proteomes" id="UP001274830"/>
    </source>
</evidence>
<evidence type="ECO:0000256" key="2">
    <source>
        <dbReference type="ARBA" id="ARBA00009137"/>
    </source>
</evidence>
<evidence type="ECO:0000256" key="3">
    <source>
        <dbReference type="ARBA" id="ARBA00022448"/>
    </source>
</evidence>
<feature type="region of interest" description="Disordered" evidence="11">
    <location>
        <begin position="134"/>
        <end position="155"/>
    </location>
</feature>
<keyword evidence="4 10" id="KW-0633">Potassium transport</keyword>
<evidence type="ECO:0000256" key="10">
    <source>
        <dbReference type="PIRNR" id="PIRNR002450"/>
    </source>
</evidence>
<dbReference type="InterPro" id="IPR004773">
    <property type="entry name" value="K/Na_transp_Trk1/HKT1"/>
</dbReference>
<reference evidence="12" key="1">
    <citation type="submission" date="2023-07" db="EMBL/GenBank/DDBJ databases">
        <title>Black Yeasts Isolated from many extreme environments.</title>
        <authorList>
            <person name="Coleine C."/>
            <person name="Stajich J.E."/>
            <person name="Selbmann L."/>
        </authorList>
    </citation>
    <scope>NUCLEOTIDE SEQUENCE</scope>
    <source>
        <strain evidence="12">CCFEE 5485</strain>
    </source>
</reference>
<dbReference type="GO" id="GO:0005886">
    <property type="term" value="C:plasma membrane"/>
    <property type="evidence" value="ECO:0007669"/>
    <property type="project" value="InterPro"/>
</dbReference>
<dbReference type="InterPro" id="IPR051143">
    <property type="entry name" value="TrkH_K-transport"/>
</dbReference>
<keyword evidence="8 10" id="KW-0406">Ion transport</keyword>
<evidence type="ECO:0000256" key="9">
    <source>
        <dbReference type="ARBA" id="ARBA00023136"/>
    </source>
</evidence>
<feature type="region of interest" description="Disordered" evidence="11">
    <location>
        <begin position="311"/>
        <end position="438"/>
    </location>
</feature>
<feature type="transmembrane region" description="Helical" evidence="10">
    <location>
        <begin position="569"/>
        <end position="597"/>
    </location>
</feature>
<dbReference type="InterPro" id="IPR015958">
    <property type="entry name" value="Trk1_fungi"/>
</dbReference>
<dbReference type="NCBIfam" id="TIGR00934">
    <property type="entry name" value="2a38euk"/>
    <property type="match status" value="1"/>
</dbReference>
<comment type="similarity">
    <text evidence="2 10">Belongs to the TrkH potassium transport family.</text>
</comment>
<feature type="transmembrane region" description="Helical" evidence="10">
    <location>
        <begin position="780"/>
        <end position="802"/>
    </location>
</feature>
<accession>A0AAE0WY73</accession>
<comment type="subcellular location">
    <subcellularLocation>
        <location evidence="1">Membrane</location>
        <topology evidence="1">Multi-pass membrane protein</topology>
    </subcellularLocation>
</comment>
<feature type="transmembrane region" description="Helical" evidence="10">
    <location>
        <begin position="41"/>
        <end position="64"/>
    </location>
</feature>
<dbReference type="InterPro" id="IPR003445">
    <property type="entry name" value="Cat_transpt"/>
</dbReference>
<feature type="transmembrane region" description="Helical" evidence="10">
    <location>
        <begin position="632"/>
        <end position="654"/>
    </location>
</feature>
<keyword evidence="9 10" id="KW-0472">Membrane</keyword>
<dbReference type="RefSeq" id="XP_064699260.1">
    <property type="nucleotide sequence ID" value="XM_064832991.1"/>
</dbReference>
<dbReference type="GO" id="GO:1990573">
    <property type="term" value="P:potassium ion import across plasma membrane"/>
    <property type="evidence" value="ECO:0007669"/>
    <property type="project" value="TreeGrafter"/>
</dbReference>
<sequence length="1015" mass="113256">MVFEPFEGAFNFVRKVVEAAVLTAQPKNWHRPHFNFITCHYMYILGWALIGSIIVFPGGGLSYIDALFFTSGAATQAGLNTSDLNEAYLYQQIVLMFIACVANPIFINTSVVFVRLYWFEKRFEKVVQEARESRKSRAKTFSRNGTMRSERSLSEIERGVGGRHIRVLHETTKPNGMSGSAAPNPQAEKEFVEKLGLQQESRSVSPTPDNSNQGSKHEEDLAPDEKTKQEVEPDTPVSTYLGLPGRLQREIVFADEVPTPSSGHALQSPGLEDIPESEKMALTPASETAPGGPEHDDRHIRFLEKQRNAKVEAHTLRIPGPRDFDRGEQPEELDDSDDELQRPVTRNTLGAVNSEEERARRLSIGDRSAEINGDDHPPRNITFNEPAHPDRRGPAKNVDDDNPEAHGFRHTLSKVKSNLGHKRNRSRSSTRLNLSDARGSMAKTFSTLRTAGSGSRPEEEMPYLTGHVTIGRNSAFLGLSEEQREELGGIEYRALKTLAKVLIVYFVGFHIFGMVSLLPWILHNQPWKGYVQSIGTSPGWWGVFTPASMFNDLGLTVTPDSMNSFNYGIWPLLIGSFLIIIGNTGFPCMLRFVIWVASKVTWRLGKQELHEELRFLLDHPRRCFTLLFPSSATWWLFWVLVGLNVVDLVFFLILDLNDDAVIVLPLGIRFLDGWFQATSTRTAGFSCINLAALHPAIQVSYLVMMYISVFPIAISVRRTNVYEEKSLGVWGGEEDMGEGEQSYVGQHLRRQLSFDLWYVFLGFFIICIIEGSRLSTATDYSFTMFSVLFEIVSAYGTVGLSLGYPGINASFSAEFKTLSKLVIIAMMIRGRHRGLPYALDRAIMLPSENLHRKDELAAAGMQRRMSSQTNWEDGDLDESGLPRQHTIENAMEAGAGGEHSPEGLRKLRRRGSAVTTDSRASGRDIYSTQSKGGTRRGHRRGSSFGAMLAGGMSAGPTLPRHIKQVVPHFSPNMSTVPPSMAVSKVYEGCSELRRKPIVPPVIWTYPSQQSLPLGL</sequence>
<feature type="compositionally biased region" description="Basic and acidic residues" evidence="11">
    <location>
        <begin position="355"/>
        <end position="378"/>
    </location>
</feature>
<evidence type="ECO:0000256" key="4">
    <source>
        <dbReference type="ARBA" id="ARBA00022538"/>
    </source>
</evidence>
<evidence type="ECO:0000256" key="6">
    <source>
        <dbReference type="ARBA" id="ARBA00022958"/>
    </source>
</evidence>
<evidence type="ECO:0000256" key="7">
    <source>
        <dbReference type="ARBA" id="ARBA00022989"/>
    </source>
</evidence>
<dbReference type="Pfam" id="PF02386">
    <property type="entry name" value="TrkH"/>
    <property type="match status" value="1"/>
</dbReference>
<evidence type="ECO:0000313" key="12">
    <source>
        <dbReference type="EMBL" id="KAK3679900.1"/>
    </source>
</evidence>
<evidence type="ECO:0000256" key="5">
    <source>
        <dbReference type="ARBA" id="ARBA00022692"/>
    </source>
</evidence>
<feature type="transmembrane region" description="Helical" evidence="10">
    <location>
        <begin position="93"/>
        <end position="118"/>
    </location>
</feature>